<dbReference type="EMBL" id="MXAL01000006">
    <property type="protein sequence ID" value="OWF33009.1"/>
    <property type="molecule type" value="Genomic_DNA"/>
</dbReference>
<feature type="DNA-binding region" description="H-T-H motif" evidence="2">
    <location>
        <begin position="35"/>
        <end position="54"/>
    </location>
</feature>
<dbReference type="GO" id="GO:0003677">
    <property type="term" value="F:DNA binding"/>
    <property type="evidence" value="ECO:0007669"/>
    <property type="project" value="UniProtKB-UniRule"/>
</dbReference>
<dbReference type="SUPFAM" id="SSF46689">
    <property type="entry name" value="Homeodomain-like"/>
    <property type="match status" value="1"/>
</dbReference>
<protein>
    <recommendedName>
        <fullName evidence="3">HTH tetR-type domain-containing protein</fullName>
    </recommendedName>
</protein>
<name>A0A210P955_9LACO</name>
<evidence type="ECO:0000256" key="1">
    <source>
        <dbReference type="ARBA" id="ARBA00023125"/>
    </source>
</evidence>
<comment type="caution">
    <text evidence="4">The sequence shown here is derived from an EMBL/GenBank/DDBJ whole genome shotgun (WGS) entry which is preliminary data.</text>
</comment>
<keyword evidence="1 2" id="KW-0238">DNA-binding</keyword>
<dbReference type="InterPro" id="IPR009057">
    <property type="entry name" value="Homeodomain-like_sf"/>
</dbReference>
<dbReference type="PROSITE" id="PS50977">
    <property type="entry name" value="HTH_TETR_2"/>
    <property type="match status" value="1"/>
</dbReference>
<dbReference type="Gene3D" id="1.10.357.10">
    <property type="entry name" value="Tetracycline Repressor, domain 2"/>
    <property type="match status" value="1"/>
</dbReference>
<evidence type="ECO:0000313" key="5">
    <source>
        <dbReference type="Proteomes" id="UP000196649"/>
    </source>
</evidence>
<reference evidence="4 5" key="1">
    <citation type="submission" date="2017-03" db="EMBL/GenBank/DDBJ databases">
        <title>Genome sequence of Lactobacillus kimchii KACC 12383.</title>
        <authorList>
            <person name="Chun J."/>
        </authorList>
    </citation>
    <scope>NUCLEOTIDE SEQUENCE [LARGE SCALE GENOMIC DNA]</scope>
    <source>
        <strain evidence="4 5">KACC 12383</strain>
    </source>
</reference>
<organism evidence="4 5">
    <name type="scientific">Companilactobacillus kimchii</name>
    <dbReference type="NCBI Taxonomy" id="2801452"/>
    <lineage>
        <taxon>Bacteria</taxon>
        <taxon>Bacillati</taxon>
        <taxon>Bacillota</taxon>
        <taxon>Bacilli</taxon>
        <taxon>Lactobacillales</taxon>
        <taxon>Lactobacillaceae</taxon>
        <taxon>Companilactobacillus</taxon>
    </lineage>
</organism>
<evidence type="ECO:0000259" key="3">
    <source>
        <dbReference type="PROSITE" id="PS50977"/>
    </source>
</evidence>
<dbReference type="RefSeq" id="WP_054643004.1">
    <property type="nucleotide sequence ID" value="NZ_LNUB01000037.1"/>
</dbReference>
<sequence length="196" mass="22851">MQKNRKPDRRTIYTINIIKDSFLELIKHEPYNQLNVAKLCREAEITRSTFYLHFDNLTDVLNSVLDDALLFKDETNRSDNIDPSNLSIDLLRENESMLPACQRIADSSKYRKLLMDSTLSDYIIGRIVAHEKSRMIPSIQRRTGLNEADAELLFIYSIHGSFAINKRHHFVKNDSWYHELQLLNKFTGAGYNSLKN</sequence>
<evidence type="ECO:0000256" key="2">
    <source>
        <dbReference type="PROSITE-ProRule" id="PRU00335"/>
    </source>
</evidence>
<dbReference type="Pfam" id="PF00440">
    <property type="entry name" value="TetR_N"/>
    <property type="match status" value="1"/>
</dbReference>
<gene>
    <name evidence="4" type="ORF">LKACC12383_01499</name>
</gene>
<evidence type="ECO:0000313" key="4">
    <source>
        <dbReference type="EMBL" id="OWF33009.1"/>
    </source>
</evidence>
<dbReference type="InterPro" id="IPR001647">
    <property type="entry name" value="HTH_TetR"/>
</dbReference>
<accession>A0A210P955</accession>
<dbReference type="Proteomes" id="UP000196649">
    <property type="component" value="Unassembled WGS sequence"/>
</dbReference>
<proteinExistence type="predicted"/>
<dbReference type="AlphaFoldDB" id="A0A210P955"/>
<feature type="domain" description="HTH tetR-type" evidence="3">
    <location>
        <begin position="12"/>
        <end position="72"/>
    </location>
</feature>